<sequence>MTKTKQPRSLHLALPDRESGQDKNKKSHTKMCGNQRLKNGKRDRP</sequence>
<dbReference type="AlphaFoldDB" id="E2ZGZ2"/>
<dbReference type="Proteomes" id="UP000006028">
    <property type="component" value="Unassembled WGS sequence"/>
</dbReference>
<evidence type="ECO:0000313" key="2">
    <source>
        <dbReference type="EMBL" id="EFQ07585.1"/>
    </source>
</evidence>
<reference evidence="2 3" key="1">
    <citation type="submission" date="2010-08" db="EMBL/GenBank/DDBJ databases">
        <authorList>
            <person name="Weinstock G."/>
            <person name="Sodergren E."/>
            <person name="Clifton S."/>
            <person name="Fulton L."/>
            <person name="Fulton B."/>
            <person name="Courtney L."/>
            <person name="Fronick C."/>
            <person name="Harrison M."/>
            <person name="Strong C."/>
            <person name="Farmer C."/>
            <person name="Delahaunty K."/>
            <person name="Markovic C."/>
            <person name="Hall O."/>
            <person name="Minx P."/>
            <person name="Tomlinson C."/>
            <person name="Mitreva M."/>
            <person name="Hou S."/>
            <person name="Chen J."/>
            <person name="Wollam A."/>
            <person name="Pepin K.H."/>
            <person name="Johnson M."/>
            <person name="Bhonagiri V."/>
            <person name="Zhang X."/>
            <person name="Suruliraj S."/>
            <person name="Warren W."/>
            <person name="Chinwalla A."/>
            <person name="Mardis E.R."/>
            <person name="Wilson R.K."/>
        </authorList>
    </citation>
    <scope>NUCLEOTIDE SEQUENCE [LARGE SCALE GENOMIC DNA]</scope>
    <source>
        <strain evidence="2 3">KLE1255</strain>
    </source>
</reference>
<feature type="region of interest" description="Disordered" evidence="1">
    <location>
        <begin position="1"/>
        <end position="45"/>
    </location>
</feature>
<feature type="compositionally biased region" description="Basic and acidic residues" evidence="1">
    <location>
        <begin position="14"/>
        <end position="24"/>
    </location>
</feature>
<dbReference type="BioCyc" id="FCF748224-HMP:GTSS-749-MONOMER"/>
<name>E2ZGZ2_9FIRM</name>
<comment type="caution">
    <text evidence="2">The sequence shown here is derived from an EMBL/GenBank/DDBJ whole genome shotgun (WGS) entry which is preliminary data.</text>
</comment>
<organism evidence="2 3">
    <name type="scientific">Faecalibacterium cf. prausnitzii KLE1255</name>
    <dbReference type="NCBI Taxonomy" id="748224"/>
    <lineage>
        <taxon>Bacteria</taxon>
        <taxon>Bacillati</taxon>
        <taxon>Bacillota</taxon>
        <taxon>Clostridia</taxon>
        <taxon>Eubacteriales</taxon>
        <taxon>Oscillospiraceae</taxon>
        <taxon>Faecalibacterium</taxon>
    </lineage>
</organism>
<protein>
    <submittedName>
        <fullName evidence="2">Uncharacterized protein</fullName>
    </submittedName>
</protein>
<dbReference type="EMBL" id="AECU01000083">
    <property type="protein sequence ID" value="EFQ07585.1"/>
    <property type="molecule type" value="Genomic_DNA"/>
</dbReference>
<evidence type="ECO:0000256" key="1">
    <source>
        <dbReference type="SAM" id="MobiDB-lite"/>
    </source>
</evidence>
<proteinExistence type="predicted"/>
<dbReference type="HOGENOM" id="CLU_3200033_0_0_9"/>
<accession>E2ZGZ2</accession>
<evidence type="ECO:0000313" key="3">
    <source>
        <dbReference type="Proteomes" id="UP000006028"/>
    </source>
</evidence>
<gene>
    <name evidence="2" type="ORF">HMPREF9436_00929</name>
</gene>
<dbReference type="STRING" id="748224.HMPREF9436_00929"/>